<evidence type="ECO:0000313" key="1">
    <source>
        <dbReference type="EMBL" id="MFC7334584.1"/>
    </source>
</evidence>
<dbReference type="RefSeq" id="WP_377360137.1">
    <property type="nucleotide sequence ID" value="NZ_JBHTCM010000018.1"/>
</dbReference>
<evidence type="ECO:0000313" key="2">
    <source>
        <dbReference type="Proteomes" id="UP001596456"/>
    </source>
</evidence>
<dbReference type="InterPro" id="IPR036412">
    <property type="entry name" value="HAD-like_sf"/>
</dbReference>
<keyword evidence="2" id="KW-1185">Reference proteome</keyword>
<dbReference type="PANTHER" id="PTHR19288:SF90">
    <property type="entry name" value="OS08G0542600 PROTEIN"/>
    <property type="match status" value="1"/>
</dbReference>
<accession>A0ABW2KYR5</accession>
<organism evidence="1 2">
    <name type="scientific">Rhodocista pekingensis</name>
    <dbReference type="NCBI Taxonomy" id="201185"/>
    <lineage>
        <taxon>Bacteria</taxon>
        <taxon>Pseudomonadati</taxon>
        <taxon>Pseudomonadota</taxon>
        <taxon>Alphaproteobacteria</taxon>
        <taxon>Rhodospirillales</taxon>
        <taxon>Azospirillaceae</taxon>
        <taxon>Rhodocista</taxon>
    </lineage>
</organism>
<dbReference type="SUPFAM" id="SSF56784">
    <property type="entry name" value="HAD-like"/>
    <property type="match status" value="1"/>
</dbReference>
<dbReference type="Proteomes" id="UP001596456">
    <property type="component" value="Unassembled WGS sequence"/>
</dbReference>
<sequence length="298" mass="32146">MTAPIPLHHGLREVADRYDGYILDLWGVLHDGEQAYPGVHEALRALKARGKWICLLSNAPRRFPGTLKRLEGMGLTPDLWHAMMTSGEAAHLALRDPPDDWHAALGPRLYHLGPPRDADVYEGLPGRIRVATPEEADFVVNTGVDDFDETVADYEPVLRRCADRRLPMVCANPDLIVHVGPKLVVCAGLLAQRYEEMGGEVRYHGKPHPPVYRRCFDLLAGLAGAPLDPARIVAIGDSLRTDVAGARAAGIDAILVTGGIHRDELDAAAGGHGDPAKLEEIAAAAPARPTGALPALVW</sequence>
<dbReference type="InterPro" id="IPR006356">
    <property type="entry name" value="HAD-SF_hydro_IIA_hyp3"/>
</dbReference>
<dbReference type="EMBL" id="JBHTCM010000018">
    <property type="protein sequence ID" value="MFC7334584.1"/>
    <property type="molecule type" value="Genomic_DNA"/>
</dbReference>
<name>A0ABW2KYR5_9PROT</name>
<dbReference type="Pfam" id="PF13242">
    <property type="entry name" value="Hydrolase_like"/>
    <property type="match status" value="1"/>
</dbReference>
<comment type="caution">
    <text evidence="1">The sequence shown here is derived from an EMBL/GenBank/DDBJ whole genome shotgun (WGS) entry which is preliminary data.</text>
</comment>
<protein>
    <submittedName>
        <fullName evidence="1">TIGR01459 family HAD-type hydrolase</fullName>
    </submittedName>
</protein>
<dbReference type="Gene3D" id="3.40.50.1000">
    <property type="entry name" value="HAD superfamily/HAD-like"/>
    <property type="match status" value="2"/>
</dbReference>
<dbReference type="GO" id="GO:0016787">
    <property type="term" value="F:hydrolase activity"/>
    <property type="evidence" value="ECO:0007669"/>
    <property type="project" value="UniProtKB-KW"/>
</dbReference>
<proteinExistence type="predicted"/>
<dbReference type="Pfam" id="PF13344">
    <property type="entry name" value="Hydrolase_6"/>
    <property type="match status" value="1"/>
</dbReference>
<reference evidence="2" key="1">
    <citation type="journal article" date="2019" name="Int. J. Syst. Evol. Microbiol.">
        <title>The Global Catalogue of Microorganisms (GCM) 10K type strain sequencing project: providing services to taxonomists for standard genome sequencing and annotation.</title>
        <authorList>
            <consortium name="The Broad Institute Genomics Platform"/>
            <consortium name="The Broad Institute Genome Sequencing Center for Infectious Disease"/>
            <person name="Wu L."/>
            <person name="Ma J."/>
        </authorList>
    </citation>
    <scope>NUCLEOTIDE SEQUENCE [LARGE SCALE GENOMIC DNA]</scope>
    <source>
        <strain evidence="2">CGMCC 1.16275</strain>
    </source>
</reference>
<dbReference type="NCBIfam" id="TIGR01459">
    <property type="entry name" value="HAD-SF-IIA-hyp4"/>
    <property type="match status" value="1"/>
</dbReference>
<gene>
    <name evidence="1" type="ORF">ACFQPS_15555</name>
</gene>
<dbReference type="InterPro" id="IPR023214">
    <property type="entry name" value="HAD_sf"/>
</dbReference>
<dbReference type="CDD" id="cd07525">
    <property type="entry name" value="HAD_like"/>
    <property type="match status" value="1"/>
</dbReference>
<dbReference type="InterPro" id="IPR006357">
    <property type="entry name" value="HAD-SF_hydro_IIA"/>
</dbReference>
<dbReference type="PANTHER" id="PTHR19288">
    <property type="entry name" value="4-NITROPHENYLPHOSPHATASE-RELATED"/>
    <property type="match status" value="1"/>
</dbReference>
<keyword evidence="1" id="KW-0378">Hydrolase</keyword>